<comment type="similarity">
    <text evidence="1">Belongs to the dymeclin family.</text>
</comment>
<feature type="region of interest" description="Disordered" evidence="5">
    <location>
        <begin position="440"/>
        <end position="459"/>
    </location>
</feature>
<dbReference type="AlphaFoldDB" id="B3RI35"/>
<evidence type="ECO:0000256" key="1">
    <source>
        <dbReference type="ARBA" id="ARBA00010603"/>
    </source>
</evidence>
<accession>B3RI35</accession>
<dbReference type="OrthoDB" id="10253409at2759"/>
<gene>
    <name evidence="6" type="ORF">TRIADDRAFT_52367</name>
</gene>
<dbReference type="STRING" id="10228.B3RI35"/>
<dbReference type="KEGG" id="tad:TRIADDRAFT_52367"/>
<evidence type="ECO:0000313" key="6">
    <source>
        <dbReference type="EMBL" id="EDV29699.1"/>
    </source>
</evidence>
<dbReference type="GO" id="GO:0005794">
    <property type="term" value="C:Golgi apparatus"/>
    <property type="evidence" value="ECO:0000318"/>
    <property type="project" value="GO_Central"/>
</dbReference>
<protein>
    <recommendedName>
        <fullName evidence="2">Dymeclin</fullName>
    </recommendedName>
</protein>
<name>B3RI35_TRIAD</name>
<keyword evidence="3" id="KW-0519">Myristate</keyword>
<dbReference type="PANTHER" id="PTHR12895">
    <property type="entry name" value="DYMECLIN"/>
    <property type="match status" value="1"/>
</dbReference>
<evidence type="ECO:0000256" key="4">
    <source>
        <dbReference type="ARBA" id="ARBA00023288"/>
    </source>
</evidence>
<dbReference type="GeneID" id="6750115"/>
<evidence type="ECO:0000256" key="2">
    <source>
        <dbReference type="ARBA" id="ARBA00015736"/>
    </source>
</evidence>
<dbReference type="EMBL" id="DS985241">
    <property type="protein sequence ID" value="EDV29699.1"/>
    <property type="molecule type" value="Genomic_DNA"/>
</dbReference>
<dbReference type="InParanoid" id="B3RI35"/>
<dbReference type="InterPro" id="IPR019142">
    <property type="entry name" value="Dymeclin"/>
</dbReference>
<dbReference type="Proteomes" id="UP000009022">
    <property type="component" value="Unassembled WGS sequence"/>
</dbReference>
<dbReference type="eggNOG" id="KOG2225">
    <property type="taxonomic scope" value="Eukaryota"/>
</dbReference>
<evidence type="ECO:0000256" key="3">
    <source>
        <dbReference type="ARBA" id="ARBA00022707"/>
    </source>
</evidence>
<evidence type="ECO:0000256" key="5">
    <source>
        <dbReference type="SAM" id="MobiDB-lite"/>
    </source>
</evidence>
<dbReference type="OMA" id="MEDEYAN"/>
<keyword evidence="4" id="KW-0449">Lipoprotein</keyword>
<dbReference type="RefSeq" id="XP_002108901.1">
    <property type="nucleotide sequence ID" value="XM_002108865.1"/>
</dbReference>
<sequence length="583" mass="66811">MTAVQKRTWRSQFDRSTLFLYQFEVLREETIVRQFLSSPRNPQIRFIHETKEDSVNKKKVSECDDERKKETNVAKLTDTIISVNSEIRDQNLNDDEKDLQSNNDIRLIPEETINIILSLLSAEIYNPKTSCNSPFHKVIMAQKSVAQNVVRSLLDNFTQQVPPPKKISLYLNTGLFYNIGSAVASGLWSMVSKTNAIPEDNRKSPLGVQSLLLLLALSSHHIQDEGKFNPFRHSLFRLGAKESDVNVEIESAHSDDTPSSSPHDSSFNMSQLYNTICKELHADETTLLLYLLLHRNPSFASYVLSRVDIDSLVIPILKLLYEAEEKNSHHIYMALIILLILSQDSGFNNSIHILDLRSVAWFTERSLNDITLGGLLVLIVIRTIQFNMAKMRDKYLHTNCLAALANMSAHFRALHPYVAQRLLSLYGILSKKHAKVSEKMRQYASQQKNDNKSHEESESILEEYQESSDYAADLAILEEVIRMVLEIINSCLTHSLKYNPHLIYAMLHQKELFIQFRTHPIFQDIIQNIETVLTYFNTRLEETGESNLSVETVFRVINEGAQLWPGDRLKYVNKDNADKVNSI</sequence>
<dbReference type="PANTHER" id="PTHR12895:SF9">
    <property type="entry name" value="DYMECLIN"/>
    <property type="match status" value="1"/>
</dbReference>
<organism evidence="6 7">
    <name type="scientific">Trichoplax adhaerens</name>
    <name type="common">Trichoplax reptans</name>
    <dbReference type="NCBI Taxonomy" id="10228"/>
    <lineage>
        <taxon>Eukaryota</taxon>
        <taxon>Metazoa</taxon>
        <taxon>Placozoa</taxon>
        <taxon>Uniplacotomia</taxon>
        <taxon>Trichoplacea</taxon>
        <taxon>Trichoplacidae</taxon>
        <taxon>Trichoplax</taxon>
    </lineage>
</organism>
<dbReference type="CTD" id="6750115"/>
<dbReference type="HOGENOM" id="CLU_013309_2_0_1"/>
<reference evidence="6 7" key="1">
    <citation type="journal article" date="2008" name="Nature">
        <title>The Trichoplax genome and the nature of placozoans.</title>
        <authorList>
            <person name="Srivastava M."/>
            <person name="Begovic E."/>
            <person name="Chapman J."/>
            <person name="Putnam N.H."/>
            <person name="Hellsten U."/>
            <person name="Kawashima T."/>
            <person name="Kuo A."/>
            <person name="Mitros T."/>
            <person name="Salamov A."/>
            <person name="Carpenter M.L."/>
            <person name="Signorovitch A.Y."/>
            <person name="Moreno M.A."/>
            <person name="Kamm K."/>
            <person name="Grimwood J."/>
            <person name="Schmutz J."/>
            <person name="Shapiro H."/>
            <person name="Grigoriev I.V."/>
            <person name="Buss L.W."/>
            <person name="Schierwater B."/>
            <person name="Dellaporta S.L."/>
            <person name="Rokhsar D.S."/>
        </authorList>
    </citation>
    <scope>NUCLEOTIDE SEQUENCE [LARGE SCALE GENOMIC DNA]</scope>
    <source>
        <strain evidence="6 7">Grell-BS-1999</strain>
    </source>
</reference>
<proteinExistence type="inferred from homology"/>
<keyword evidence="7" id="KW-1185">Reference proteome</keyword>
<evidence type="ECO:0000313" key="7">
    <source>
        <dbReference type="Proteomes" id="UP000009022"/>
    </source>
</evidence>
<dbReference type="GO" id="GO:0007030">
    <property type="term" value="P:Golgi organization"/>
    <property type="evidence" value="ECO:0000318"/>
    <property type="project" value="GO_Central"/>
</dbReference>
<dbReference type="Pfam" id="PF09742">
    <property type="entry name" value="Dymeclin"/>
    <property type="match status" value="1"/>
</dbReference>
<dbReference type="PhylomeDB" id="B3RI35"/>
<dbReference type="FunCoup" id="B3RI35">
    <property type="interactions" value="1805"/>
</dbReference>